<evidence type="ECO:0000313" key="2">
    <source>
        <dbReference type="EMBL" id="PQJ79556.1"/>
    </source>
</evidence>
<feature type="transmembrane region" description="Helical" evidence="1">
    <location>
        <begin position="120"/>
        <end position="139"/>
    </location>
</feature>
<dbReference type="AlphaFoldDB" id="A0A2S7WQ38"/>
<keyword evidence="1" id="KW-0812">Transmembrane</keyword>
<dbReference type="EMBL" id="MSCN01000001">
    <property type="protein sequence ID" value="PQJ79556.1"/>
    <property type="molecule type" value="Genomic_DNA"/>
</dbReference>
<dbReference type="OrthoDB" id="1418153at2"/>
<evidence type="ECO:0000313" key="3">
    <source>
        <dbReference type="Proteomes" id="UP000238882"/>
    </source>
</evidence>
<evidence type="ECO:0000256" key="1">
    <source>
        <dbReference type="SAM" id="Phobius"/>
    </source>
</evidence>
<organism evidence="2 3">
    <name type="scientific">Polaribacter porphyrae</name>
    <dbReference type="NCBI Taxonomy" id="1137780"/>
    <lineage>
        <taxon>Bacteria</taxon>
        <taxon>Pseudomonadati</taxon>
        <taxon>Bacteroidota</taxon>
        <taxon>Flavobacteriia</taxon>
        <taxon>Flavobacteriales</taxon>
        <taxon>Flavobacteriaceae</taxon>
    </lineage>
</organism>
<gene>
    <name evidence="2" type="ORF">BTO18_10400</name>
</gene>
<feature type="transmembrane region" description="Helical" evidence="1">
    <location>
        <begin position="91"/>
        <end position="108"/>
    </location>
</feature>
<keyword evidence="3" id="KW-1185">Reference proteome</keyword>
<comment type="caution">
    <text evidence="2">The sequence shown here is derived from an EMBL/GenBank/DDBJ whole genome shotgun (WGS) entry which is preliminary data.</text>
</comment>
<dbReference type="RefSeq" id="WP_105016153.1">
    <property type="nucleotide sequence ID" value="NZ_MSCN01000001.1"/>
</dbReference>
<dbReference type="Proteomes" id="UP000238882">
    <property type="component" value="Unassembled WGS sequence"/>
</dbReference>
<keyword evidence="1" id="KW-1133">Transmembrane helix</keyword>
<keyword evidence="1" id="KW-0472">Membrane</keyword>
<reference evidence="2 3" key="1">
    <citation type="submission" date="2016-12" db="EMBL/GenBank/DDBJ databases">
        <title>Trade-off between light-utilization and light-protection in marine flavobacteria.</title>
        <authorList>
            <person name="Kumagai Y."/>
            <person name="Yoshizawa S."/>
            <person name="Kogure K."/>
            <person name="Iwasaki W."/>
        </authorList>
    </citation>
    <scope>NUCLEOTIDE SEQUENCE [LARGE SCALE GENOMIC DNA]</scope>
    <source>
        <strain evidence="2 3">NBRC 108759</strain>
    </source>
</reference>
<name>A0A2S7WQ38_9FLAO</name>
<sequence length="261" mass="30657">MEKCFACKKDLKGINTPLFNISKTSDGKKACTICHRKISVSLSKTNFNKHASQELLNASEIKLEKKKRIPIEKPNKKKEEKVYKWYLRKRVLLLLLFLFPPLGIVGIFKRDVKLWKRVIYILVSIFFTPIIFGLIITLLNPIDFYSEGNNFYHNKDYTKAIEKFSLVEEGDENYLESQSKIKLSNYKLDSLRKKEEEFLDSFKKVNLKNQQKKVEKLKKQLKYLKAFQKRWSDSIVKDFKGSYIKKSKVSIGIGYNIFSTV</sequence>
<proteinExistence type="predicted"/>
<protein>
    <submittedName>
        <fullName evidence="2">Uncharacterized protein</fullName>
    </submittedName>
</protein>
<accession>A0A2S7WQ38</accession>